<proteinExistence type="predicted"/>
<feature type="compositionally biased region" description="Polar residues" evidence="1">
    <location>
        <begin position="71"/>
        <end position="81"/>
    </location>
</feature>
<dbReference type="HOGENOM" id="CLU_2034775_0_0_11"/>
<dbReference type="STRING" id="1112204.GPOL_c32690"/>
<dbReference type="EMBL" id="CP003119">
    <property type="protein sequence ID" value="AFA74283.1"/>
    <property type="molecule type" value="Genomic_DNA"/>
</dbReference>
<organism evidence="2 3">
    <name type="scientific">Gordonia polyisoprenivorans (strain DSM 44266 / VH2)</name>
    <dbReference type="NCBI Taxonomy" id="1112204"/>
    <lineage>
        <taxon>Bacteria</taxon>
        <taxon>Bacillati</taxon>
        <taxon>Actinomycetota</taxon>
        <taxon>Actinomycetes</taxon>
        <taxon>Mycobacteriales</taxon>
        <taxon>Gordoniaceae</taxon>
        <taxon>Gordonia</taxon>
    </lineage>
</organism>
<feature type="region of interest" description="Disordered" evidence="1">
    <location>
        <begin position="52"/>
        <end position="103"/>
    </location>
</feature>
<name>H6MY56_GORPV</name>
<evidence type="ECO:0000313" key="2">
    <source>
        <dbReference type="EMBL" id="AFA74283.1"/>
    </source>
</evidence>
<reference evidence="2 3" key="1">
    <citation type="journal article" date="2012" name="Appl. Environ. Microbiol.">
        <title>Involvement of two latex-clearing proteins during rubber degradation and insights into the subsequent degradation pathway revealed by the genome sequence of Gordonia polyisoprenivorans strain VH2.</title>
        <authorList>
            <person name="Hiessl S."/>
            <person name="Schuldes J."/>
            <person name="Thurmer A."/>
            <person name="Halbsguth T."/>
            <person name="Broker D."/>
            <person name="Angelov A."/>
            <person name="Liebl W."/>
            <person name="Daniel R."/>
            <person name="Steinbuchel A."/>
        </authorList>
    </citation>
    <scope>NUCLEOTIDE SEQUENCE [LARGE SCALE GENOMIC DNA]</scope>
    <source>
        <strain evidence="3">DSM 44266 / VH2</strain>
    </source>
</reference>
<dbReference type="Proteomes" id="UP000009154">
    <property type="component" value="Chromosome"/>
</dbReference>
<accession>H6MY56</accession>
<evidence type="ECO:0000313" key="3">
    <source>
        <dbReference type="Proteomes" id="UP000009154"/>
    </source>
</evidence>
<protein>
    <submittedName>
        <fullName evidence="2">Uncharacterized protein</fullName>
    </submittedName>
</protein>
<dbReference type="AlphaFoldDB" id="H6MY56"/>
<sequence length="121" mass="13313">MNTITIPRKLKTQQVLNILSRLIPAPLHIIFGAPLVPTLNIHDIHHQPEFPYRNRSRRSNTNASGKYCDCTPTSNPESTAAHTGPKIRHGTNPSLIRPGISGGLLSREDETYGSRIEAVLG</sequence>
<dbReference type="KEGG" id="gpo:GPOL_c32690"/>
<evidence type="ECO:0000256" key="1">
    <source>
        <dbReference type="SAM" id="MobiDB-lite"/>
    </source>
</evidence>
<keyword evidence="3" id="KW-1185">Reference proteome</keyword>
<gene>
    <name evidence="2" type="ordered locus">GPOL_c32690</name>
</gene>